<gene>
    <name evidence="2" type="ORF">HDF14_003721</name>
</gene>
<evidence type="ECO:0000313" key="2">
    <source>
        <dbReference type="EMBL" id="MBB5330088.1"/>
    </source>
</evidence>
<accession>A0A9X0QH01</accession>
<organism evidence="2 3">
    <name type="scientific">Tunturiibacter gelidiferens</name>
    <dbReference type="NCBI Taxonomy" id="3069689"/>
    <lineage>
        <taxon>Bacteria</taxon>
        <taxon>Pseudomonadati</taxon>
        <taxon>Acidobacteriota</taxon>
        <taxon>Terriglobia</taxon>
        <taxon>Terriglobales</taxon>
        <taxon>Acidobacteriaceae</taxon>
        <taxon>Tunturiibacter</taxon>
    </lineage>
</organism>
<dbReference type="Proteomes" id="UP000535182">
    <property type="component" value="Unassembled WGS sequence"/>
</dbReference>
<evidence type="ECO:0000313" key="3">
    <source>
        <dbReference type="Proteomes" id="UP000535182"/>
    </source>
</evidence>
<keyword evidence="1" id="KW-0812">Transmembrane</keyword>
<name>A0A9X0QH01_9BACT</name>
<proteinExistence type="predicted"/>
<sequence length="169" mass="18957">MIHLRTVPLFDPGAQPASWNERMSPGEYAVHYSSFDKVARGIGPSCTILGSLEDAEEYAKAQVTLNPELRCRIYDDRGFVGAPILEVCGPRYKGESEISPRFRRWFGSLLFFGGLALVIVDWSSDFKLTWPATIGARMLIPGLILLVTELALMLHAKRKHIHDEVRKSV</sequence>
<keyword evidence="3" id="KW-1185">Reference proteome</keyword>
<feature type="transmembrane region" description="Helical" evidence="1">
    <location>
        <begin position="105"/>
        <end position="122"/>
    </location>
</feature>
<comment type="caution">
    <text evidence="2">The sequence shown here is derived from an EMBL/GenBank/DDBJ whole genome shotgun (WGS) entry which is preliminary data.</text>
</comment>
<keyword evidence="1" id="KW-1133">Transmembrane helix</keyword>
<dbReference type="AlphaFoldDB" id="A0A9X0QH01"/>
<evidence type="ECO:0000256" key="1">
    <source>
        <dbReference type="SAM" id="Phobius"/>
    </source>
</evidence>
<dbReference type="RefSeq" id="WP_260698365.1">
    <property type="nucleotide sequence ID" value="NZ_JACHEB010000009.1"/>
</dbReference>
<protein>
    <submittedName>
        <fullName evidence="2">Uncharacterized protein</fullName>
    </submittedName>
</protein>
<dbReference type="EMBL" id="JACHEB010000009">
    <property type="protein sequence ID" value="MBB5330088.1"/>
    <property type="molecule type" value="Genomic_DNA"/>
</dbReference>
<feature type="transmembrane region" description="Helical" evidence="1">
    <location>
        <begin position="134"/>
        <end position="154"/>
    </location>
</feature>
<reference evidence="2 3" key="1">
    <citation type="submission" date="2020-08" db="EMBL/GenBank/DDBJ databases">
        <title>Genomic Encyclopedia of Type Strains, Phase IV (KMG-V): Genome sequencing to study the core and pangenomes of soil and plant-associated prokaryotes.</title>
        <authorList>
            <person name="Whitman W."/>
        </authorList>
    </citation>
    <scope>NUCLEOTIDE SEQUENCE [LARGE SCALE GENOMIC DNA]</scope>
    <source>
        <strain evidence="2 3">X5P2</strain>
    </source>
</reference>
<keyword evidence="1" id="KW-0472">Membrane</keyword>